<dbReference type="RefSeq" id="WP_135837685.1">
    <property type="nucleotide sequence ID" value="NZ_SRRO01000001.1"/>
</dbReference>
<dbReference type="OrthoDB" id="9880785at2"/>
<feature type="transmembrane region" description="Helical" evidence="1">
    <location>
        <begin position="70"/>
        <end position="89"/>
    </location>
</feature>
<proteinExistence type="predicted"/>
<dbReference type="AlphaFoldDB" id="A0A4Z1CIL4"/>
<keyword evidence="3" id="KW-1185">Reference proteome</keyword>
<dbReference type="EMBL" id="SRRO01000001">
    <property type="protein sequence ID" value="TGN63143.1"/>
    <property type="molecule type" value="Genomic_DNA"/>
</dbReference>
<evidence type="ECO:0000313" key="3">
    <source>
        <dbReference type="Proteomes" id="UP000297496"/>
    </source>
</evidence>
<evidence type="ECO:0000313" key="2">
    <source>
        <dbReference type="EMBL" id="TGN63143.1"/>
    </source>
</evidence>
<reference evidence="2 3" key="1">
    <citation type="submission" date="2019-04" db="EMBL/GenBank/DDBJ databases">
        <title>Three New Species of Nocardioides, Nocardioides euryhalodurans sp. nov., Nocardioides seonyuensis sp. nov. and Nocardioides eburneoflavus sp. nov. Isolated from Soil.</title>
        <authorList>
            <person name="Roh S.G."/>
            <person name="Lee C."/>
            <person name="Kim M.-K."/>
            <person name="Kim S.B."/>
        </authorList>
    </citation>
    <scope>NUCLEOTIDE SEQUENCE [LARGE SCALE GENOMIC DNA]</scope>
    <source>
        <strain evidence="2 3">MMS17-SY213</strain>
    </source>
</reference>
<dbReference type="Proteomes" id="UP000297496">
    <property type="component" value="Unassembled WGS sequence"/>
</dbReference>
<keyword evidence="1" id="KW-0812">Transmembrane</keyword>
<comment type="caution">
    <text evidence="2">The sequence shown here is derived from an EMBL/GenBank/DDBJ whole genome shotgun (WGS) entry which is preliminary data.</text>
</comment>
<organism evidence="2 3">
    <name type="scientific">Nocardioides eburneiflavus</name>
    <dbReference type="NCBI Taxonomy" id="2518372"/>
    <lineage>
        <taxon>Bacteria</taxon>
        <taxon>Bacillati</taxon>
        <taxon>Actinomycetota</taxon>
        <taxon>Actinomycetes</taxon>
        <taxon>Propionibacteriales</taxon>
        <taxon>Nocardioidaceae</taxon>
        <taxon>Nocardioides</taxon>
    </lineage>
</organism>
<keyword evidence="1" id="KW-0472">Membrane</keyword>
<feature type="transmembrane region" description="Helical" evidence="1">
    <location>
        <begin position="40"/>
        <end position="58"/>
    </location>
</feature>
<name>A0A4Z1CIL4_9ACTN</name>
<sequence>MSAGGFIARFIQGFVLDAATNGAVFLSLIVLVAGVITKQPAWIAIGVVVGLAGMVLPWTGLARKWSDPVMWAVALPVIVIDLAVLTLMWKRA</sequence>
<accession>A0A4Z1CIL4</accession>
<evidence type="ECO:0000256" key="1">
    <source>
        <dbReference type="SAM" id="Phobius"/>
    </source>
</evidence>
<feature type="transmembrane region" description="Helical" evidence="1">
    <location>
        <begin position="6"/>
        <end position="33"/>
    </location>
</feature>
<protein>
    <submittedName>
        <fullName evidence="2">Uncharacterized protein</fullName>
    </submittedName>
</protein>
<gene>
    <name evidence="2" type="ORF">EXE59_03675</name>
</gene>
<keyword evidence="1" id="KW-1133">Transmembrane helix</keyword>